<accession>A0A8X6SQF9</accession>
<reference evidence="2" key="1">
    <citation type="submission" date="2020-08" db="EMBL/GenBank/DDBJ databases">
        <title>Multicomponent nature underlies the extraordinary mechanical properties of spider dragline silk.</title>
        <authorList>
            <person name="Kono N."/>
            <person name="Nakamura H."/>
            <person name="Mori M."/>
            <person name="Yoshida Y."/>
            <person name="Ohtoshi R."/>
            <person name="Malay A.D."/>
            <person name="Moran D.A.P."/>
            <person name="Tomita M."/>
            <person name="Numata K."/>
            <person name="Arakawa K."/>
        </authorList>
    </citation>
    <scope>NUCLEOTIDE SEQUENCE</scope>
</reference>
<name>A0A8X6SQF9_TRICX</name>
<comment type="caution">
    <text evidence="2">The sequence shown here is derived from an EMBL/GenBank/DDBJ whole genome shotgun (WGS) entry which is preliminary data.</text>
</comment>
<evidence type="ECO:0000313" key="2">
    <source>
        <dbReference type="EMBL" id="GFY15555.1"/>
    </source>
</evidence>
<dbReference type="EMBL" id="BMAU01021335">
    <property type="protein sequence ID" value="GFY15555.1"/>
    <property type="molecule type" value="Genomic_DNA"/>
</dbReference>
<evidence type="ECO:0000256" key="1">
    <source>
        <dbReference type="SAM" id="MobiDB-lite"/>
    </source>
</evidence>
<organism evidence="2 3">
    <name type="scientific">Trichonephila clavipes</name>
    <name type="common">Golden silk orbweaver</name>
    <name type="synonym">Nephila clavipes</name>
    <dbReference type="NCBI Taxonomy" id="2585209"/>
    <lineage>
        <taxon>Eukaryota</taxon>
        <taxon>Metazoa</taxon>
        <taxon>Ecdysozoa</taxon>
        <taxon>Arthropoda</taxon>
        <taxon>Chelicerata</taxon>
        <taxon>Arachnida</taxon>
        <taxon>Araneae</taxon>
        <taxon>Araneomorphae</taxon>
        <taxon>Entelegynae</taxon>
        <taxon>Araneoidea</taxon>
        <taxon>Nephilidae</taxon>
        <taxon>Trichonephila</taxon>
    </lineage>
</organism>
<evidence type="ECO:0000313" key="3">
    <source>
        <dbReference type="Proteomes" id="UP000887159"/>
    </source>
</evidence>
<gene>
    <name evidence="2" type="ORF">TNCV_1282031</name>
</gene>
<protein>
    <submittedName>
        <fullName evidence="2">Uncharacterized protein</fullName>
    </submittedName>
</protein>
<proteinExistence type="predicted"/>
<dbReference type="AlphaFoldDB" id="A0A8X6SQF9"/>
<feature type="region of interest" description="Disordered" evidence="1">
    <location>
        <begin position="286"/>
        <end position="305"/>
    </location>
</feature>
<dbReference type="Proteomes" id="UP000887159">
    <property type="component" value="Unassembled WGS sequence"/>
</dbReference>
<keyword evidence="3" id="KW-1185">Reference proteome</keyword>
<sequence>MPYYVFIEFLKRNLTEIQNTDQKRNLSLAITQEEKLHTCYVITDNRLTEKREDKEFEVRIGGQTVSDTNFHLNTDTISNEMDITRSFQKFCPSTHGSNAIEASEQISAHFSEITLAQNTKYAFYDDNEEEIIIDNANFEEEEVELINIFHSSSNSLSNTSNIEVESYNETIHFKPISQNASTANSTEEIDIIDNKDFEEEKYLVEREKFNSSPSLSNTSNVEMSYCNESISFKLIPPNVSTDTFTGKNNSITNANHEVEENVLMDALNSHLASLSNSSNSGTGYYNEAFQFSPTPTDASPDDYTD</sequence>